<dbReference type="InterPro" id="IPR018247">
    <property type="entry name" value="EF_Hand_1_Ca_BS"/>
</dbReference>
<proteinExistence type="predicted"/>
<keyword evidence="4" id="KW-1185">Reference proteome</keyword>
<feature type="domain" description="Peptidase C14 caspase" evidence="2">
    <location>
        <begin position="903"/>
        <end position="1126"/>
    </location>
</feature>
<feature type="signal peptide" evidence="1">
    <location>
        <begin position="1"/>
        <end position="18"/>
    </location>
</feature>
<gene>
    <name evidence="3" type="ORF">EBB_14775</name>
</gene>
<dbReference type="Gene3D" id="2.60.40.10">
    <property type="entry name" value="Immunoglobulins"/>
    <property type="match status" value="1"/>
</dbReference>
<evidence type="ECO:0000313" key="4">
    <source>
        <dbReference type="Proteomes" id="UP000641152"/>
    </source>
</evidence>
<dbReference type="InterPro" id="IPR011600">
    <property type="entry name" value="Pept_C14_caspase"/>
</dbReference>
<protein>
    <submittedName>
        <fullName evidence="3">Caspase family protein</fullName>
    </submittedName>
</protein>
<dbReference type="InterPro" id="IPR052039">
    <property type="entry name" value="Caspase-related_regulators"/>
</dbReference>
<dbReference type="PANTHER" id="PTHR22576">
    <property type="entry name" value="MUCOSA ASSOCIATED LYMPHOID TISSUE LYMPHOMA TRANSLOCATION PROTEIN 1/PARACASPASE"/>
    <property type="match status" value="1"/>
</dbReference>
<feature type="chain" id="PRO_5045754656" evidence="1">
    <location>
        <begin position="19"/>
        <end position="1130"/>
    </location>
</feature>
<dbReference type="EMBL" id="JACXST010000002">
    <property type="protein sequence ID" value="MBD9361762.1"/>
    <property type="molecule type" value="Genomic_DNA"/>
</dbReference>
<evidence type="ECO:0000256" key="1">
    <source>
        <dbReference type="SAM" id="SignalP"/>
    </source>
</evidence>
<evidence type="ECO:0000313" key="3">
    <source>
        <dbReference type="EMBL" id="MBD9361762.1"/>
    </source>
</evidence>
<dbReference type="SUPFAM" id="SSF82171">
    <property type="entry name" value="DPP6 N-terminal domain-like"/>
    <property type="match status" value="1"/>
</dbReference>
<organism evidence="3 4">
    <name type="scientific">Methylomonas fluvii</name>
    <dbReference type="NCBI Taxonomy" id="1854564"/>
    <lineage>
        <taxon>Bacteria</taxon>
        <taxon>Pseudomonadati</taxon>
        <taxon>Pseudomonadota</taxon>
        <taxon>Gammaproteobacteria</taxon>
        <taxon>Methylococcales</taxon>
        <taxon>Methylococcaceae</taxon>
        <taxon>Methylomonas</taxon>
    </lineage>
</organism>
<dbReference type="InterPro" id="IPR029030">
    <property type="entry name" value="Caspase-like_dom_sf"/>
</dbReference>
<dbReference type="Gene3D" id="3.40.50.1460">
    <property type="match status" value="1"/>
</dbReference>
<dbReference type="Proteomes" id="UP000641152">
    <property type="component" value="Unassembled WGS sequence"/>
</dbReference>
<evidence type="ECO:0000259" key="2">
    <source>
        <dbReference type="Pfam" id="PF00656"/>
    </source>
</evidence>
<keyword evidence="1" id="KW-0732">Signal</keyword>
<sequence length="1130" mass="125756">MRILLSMLLVFSCFSSLAQVCGKKDTLDDKNLIGLQVDFDTSKEIRAGETFSISWQNSIDLTDAATYLVVALPEEVRIEGSGVHGLTPQARAPHGITFGHGRLRAIVPINKNGSIAIRFFQSGPASIATALIRIGTCGENIMWSKENRIEVGLGRGHIHVQDPFAIDDGSKTVISNNGKFVLRSRRGRFQVFDVETDLLLVDQQGHNPNFSPTSRFVAADVGVPDGYHLVIYDLLSRTQVARLEGPVLAWAEEDSIVISLHNQRAEIVAIQSLIDTLDTRLVRPLAPSSRLGNEELLVNKERDPEISDHKIGCRTAEQISPESELICKELCNGCGSAWDQYQIFIAMDDLSVDVFEFEDRLRNFDEFFYGAFDSSKGPRKLLSTSKARVKINSTDLIERVRLSHIETKQQQEFLVTHQAQARTLPKTTTVNKGQLRGDWRGLEVVAGEENQYNQNDRRLMDFFEDRGVSFHSTQKLTSLVTSEGRLSESPEKLRKEVILSTPDVTNQVTASKGCGGSPSWELVGEHNDDNNPFFRIGCAADYWRWTNSGTSFHLAAFVNGWGTNHGNDFLRLRLIRNDRAPGNQYVDLSQAFIDDSEDSDGDSLIPYRVGEQANVSVADLIPVVRMYQKKLDKSLGTRPEYVGITKVFFDEARQYLVLLSIPKSRLVIYDLRSDKRIIMFSDIQRAELAEHIFLSKTNDQLVQLNRDGTLFVYSISDGRQILSGLIVDDEVIVWNDEGYFSATGEGANLVQIHFDGDRAFHNLQQYEKVLSRPGLVGEVLRGDLRQNVVISSPPTIELKVYDNKPNETKVQVTVKSSNLLKSIELFVDGRLLKTIPVDTKNVTVDSELTEATGAHWITARAVDINGLTSRPISSRVSSVITMPGILYALNVGVDHTAEADLLLPLKQAANDANKLTSTLNNYGERYYQRRVANALTDSDGMKVTANLVEQTLADLVSQVQIDDTLVFSYSGHGLKVADKDYYLSTNDTRLNEIQNTALSWQKIAEILSNSKGRVVVFIDACQAGGSGDLYRLRNDDLVDSLLTNNNSAILVFAASKGWQPSKEDKDTGGYFTSSLVRALEDYPATDNDNNGFIEVSELYRKLKGDVVARSLGTQTPWLIRSGLIGEFALF</sequence>
<name>A0ABR9DIQ9_9GAMM</name>
<dbReference type="InterPro" id="IPR013783">
    <property type="entry name" value="Ig-like_fold"/>
</dbReference>
<reference evidence="3 4" key="1">
    <citation type="submission" date="2020-09" db="EMBL/GenBank/DDBJ databases">
        <title>Methylomonas albis sp. nov. and Methylomonas fluvii sp. nov.: Two cold-adapted methanotrophs from the River Elbe and an amended description of Methylovulum psychrotolerans strain Eb1.</title>
        <authorList>
            <person name="Bussmann I.K."/>
            <person name="Klings K.-W."/>
            <person name="Warnstedt J."/>
            <person name="Hoppert M."/>
            <person name="Saborowski A."/>
            <person name="Horn F."/>
            <person name="Liebner S."/>
        </authorList>
    </citation>
    <scope>NUCLEOTIDE SEQUENCE [LARGE SCALE GENOMIC DNA]</scope>
    <source>
        <strain evidence="3 4">EbB</strain>
    </source>
</reference>
<dbReference type="Pfam" id="PF00656">
    <property type="entry name" value="Peptidase_C14"/>
    <property type="match status" value="1"/>
</dbReference>
<accession>A0ABR9DIQ9</accession>
<dbReference type="PANTHER" id="PTHR22576:SF37">
    <property type="entry name" value="MUCOSA-ASSOCIATED LYMPHOID TISSUE LYMPHOMA TRANSLOCATION PROTEIN 1"/>
    <property type="match status" value="1"/>
</dbReference>
<dbReference type="RefSeq" id="WP_192394536.1">
    <property type="nucleotide sequence ID" value="NZ_JACXST010000002.1"/>
</dbReference>
<dbReference type="SUPFAM" id="SSF52129">
    <property type="entry name" value="Caspase-like"/>
    <property type="match status" value="1"/>
</dbReference>
<comment type="caution">
    <text evidence="3">The sequence shown here is derived from an EMBL/GenBank/DDBJ whole genome shotgun (WGS) entry which is preliminary data.</text>
</comment>
<dbReference type="PROSITE" id="PS00018">
    <property type="entry name" value="EF_HAND_1"/>
    <property type="match status" value="1"/>
</dbReference>